<gene>
    <name evidence="2" type="ORF">OL497_04495</name>
</gene>
<protein>
    <submittedName>
        <fullName evidence="2">Uncharacterized protein</fullName>
    </submittedName>
</protein>
<comment type="caution">
    <text evidence="2">The sequence shown here is derived from an EMBL/GenBank/DDBJ whole genome shotgun (WGS) entry which is preliminary data.</text>
</comment>
<keyword evidence="3" id="KW-1185">Reference proteome</keyword>
<accession>A0ABT3IGP1</accession>
<proteinExistence type="predicted"/>
<dbReference type="EMBL" id="JAPDNS010000001">
    <property type="protein sequence ID" value="MCW3483137.1"/>
    <property type="molecule type" value="Genomic_DNA"/>
</dbReference>
<dbReference type="Proteomes" id="UP001207742">
    <property type="component" value="Unassembled WGS sequence"/>
</dbReference>
<reference evidence="2 3" key="1">
    <citation type="submission" date="2022-10" db="EMBL/GenBank/DDBJ databases">
        <title>Chitinophaga nivalis PC15 sp. nov., isolated from Pyeongchang county, South Korea.</title>
        <authorList>
            <person name="Trinh H.N."/>
        </authorList>
    </citation>
    <scope>NUCLEOTIDE SEQUENCE [LARGE SCALE GENOMIC DNA]</scope>
    <source>
        <strain evidence="2 3">PC14</strain>
    </source>
</reference>
<evidence type="ECO:0000313" key="2">
    <source>
        <dbReference type="EMBL" id="MCW3483137.1"/>
    </source>
</evidence>
<dbReference type="Pfam" id="PF20365">
    <property type="entry name" value="DUF6660"/>
    <property type="match status" value="1"/>
</dbReference>
<evidence type="ECO:0000256" key="1">
    <source>
        <dbReference type="SAM" id="SignalP"/>
    </source>
</evidence>
<evidence type="ECO:0000313" key="3">
    <source>
        <dbReference type="Proteomes" id="UP001207742"/>
    </source>
</evidence>
<feature type="chain" id="PRO_5047136729" evidence="1">
    <location>
        <begin position="26"/>
        <end position="103"/>
    </location>
</feature>
<keyword evidence="1" id="KW-0732">Signal</keyword>
<feature type="signal peptide" evidence="1">
    <location>
        <begin position="1"/>
        <end position="25"/>
    </location>
</feature>
<name>A0ABT3IGP1_9BACT</name>
<sequence length="103" mass="11291">MKWVAYIMVVLVFMLNCIPCSDSMAAPNRGAGTVVQAASSARTIHMDSCTPFCTCTCCSSIQEPVSIIVYNWLPVAMAAVHADYTTAVTRYIPFKIWQPPRLG</sequence>
<organism evidence="2 3">
    <name type="scientific">Chitinophaga nivalis</name>
    <dbReference type="NCBI Taxonomy" id="2991709"/>
    <lineage>
        <taxon>Bacteria</taxon>
        <taxon>Pseudomonadati</taxon>
        <taxon>Bacteroidota</taxon>
        <taxon>Chitinophagia</taxon>
        <taxon>Chitinophagales</taxon>
        <taxon>Chitinophagaceae</taxon>
        <taxon>Chitinophaga</taxon>
    </lineage>
</organism>
<dbReference type="InterPro" id="IPR046601">
    <property type="entry name" value="DUF6660"/>
</dbReference>
<dbReference type="RefSeq" id="WP_264728163.1">
    <property type="nucleotide sequence ID" value="NZ_JAPDNR010000001.1"/>
</dbReference>